<protein>
    <submittedName>
        <fullName evidence="2">TAXI family TRAP transporter solute-binding subunit</fullName>
    </submittedName>
</protein>
<accession>A0A6L5YYL3</accession>
<dbReference type="EMBL" id="WIND01000003">
    <property type="protein sequence ID" value="MSU89119.1"/>
    <property type="molecule type" value="Genomic_DNA"/>
</dbReference>
<reference evidence="2 3" key="1">
    <citation type="submission" date="2019-10" db="EMBL/GenBank/DDBJ databases">
        <title>Cognatihalovulum marinum gen. nov. sp. nov., a new member of the family Rhodobacteraceae isolated from deep seawater of the Northwest Indian Ocean.</title>
        <authorList>
            <person name="Ruan C."/>
            <person name="Wang J."/>
            <person name="Zheng X."/>
            <person name="Song L."/>
            <person name="Zhu Y."/>
            <person name="Huang Y."/>
            <person name="Lu Z."/>
            <person name="Du W."/>
            <person name="Huang L."/>
            <person name="Dai X."/>
        </authorList>
    </citation>
    <scope>NUCLEOTIDE SEQUENCE [LARGE SCALE GENOMIC DNA]</scope>
    <source>
        <strain evidence="2 3">2CG4</strain>
    </source>
</reference>
<evidence type="ECO:0000313" key="3">
    <source>
        <dbReference type="Proteomes" id="UP000474957"/>
    </source>
</evidence>
<dbReference type="Pfam" id="PF16868">
    <property type="entry name" value="NMT1_3"/>
    <property type="match status" value="1"/>
</dbReference>
<dbReference type="InterPro" id="IPR011852">
    <property type="entry name" value="TRAP_TAXI"/>
</dbReference>
<dbReference type="SUPFAM" id="SSF53850">
    <property type="entry name" value="Periplasmic binding protein-like II"/>
    <property type="match status" value="1"/>
</dbReference>
<sequence>MFTLKLAARAGVLAIAMAGGGAQAQEFVFATGSQGGSWFPVGGAIKAAVEKANPDVTITVTPGAGVANVVGVDSGRFPIAFANSISTVDGQTGKEPFRQATENVCNLGVLYPQYFQIIALDSAGIETLADFKGKRLTTQQNGHTGELLTKAALASVGLSYDDLDDVSHVSYSDSASMMKDGHADVFTLGTAMPAGAVMDIASSRDIDVVGIDEETFRMFKEQNAAFQLRKVPAGAYPGVDEEVNAVTYDTHMIADCDFDGAIVKQVLSAVLDNLDSMAAINKSMSNLTAEEMATDIGVPMHPAAKEFYEERGISFDG</sequence>
<dbReference type="NCBIfam" id="TIGR02122">
    <property type="entry name" value="TRAP_TAXI"/>
    <property type="match status" value="1"/>
</dbReference>
<dbReference type="PANTHER" id="PTHR42941">
    <property type="entry name" value="SLL1037 PROTEIN"/>
    <property type="match status" value="1"/>
</dbReference>
<feature type="signal peptide" evidence="1">
    <location>
        <begin position="1"/>
        <end position="24"/>
    </location>
</feature>
<feature type="chain" id="PRO_5026667421" evidence="1">
    <location>
        <begin position="25"/>
        <end position="317"/>
    </location>
</feature>
<keyword evidence="1" id="KW-0732">Signal</keyword>
<dbReference type="CDD" id="cd13520">
    <property type="entry name" value="PBP2_TAXI_TRAP"/>
    <property type="match status" value="1"/>
</dbReference>
<dbReference type="Gene3D" id="3.40.190.10">
    <property type="entry name" value="Periplasmic binding protein-like II"/>
    <property type="match status" value="2"/>
</dbReference>
<proteinExistence type="predicted"/>
<evidence type="ECO:0000256" key="1">
    <source>
        <dbReference type="SAM" id="SignalP"/>
    </source>
</evidence>
<dbReference type="AlphaFoldDB" id="A0A6L5YYL3"/>
<dbReference type="Proteomes" id="UP000474957">
    <property type="component" value="Unassembled WGS sequence"/>
</dbReference>
<dbReference type="PANTHER" id="PTHR42941:SF1">
    <property type="entry name" value="SLL1037 PROTEIN"/>
    <property type="match status" value="1"/>
</dbReference>
<organism evidence="2 3">
    <name type="scientific">Halovulum marinum</name>
    <dbReference type="NCBI Taxonomy" id="2662447"/>
    <lineage>
        <taxon>Bacteria</taxon>
        <taxon>Pseudomonadati</taxon>
        <taxon>Pseudomonadota</taxon>
        <taxon>Alphaproteobacteria</taxon>
        <taxon>Rhodobacterales</taxon>
        <taxon>Paracoccaceae</taxon>
        <taxon>Halovulum</taxon>
    </lineage>
</organism>
<keyword evidence="3" id="KW-1185">Reference proteome</keyword>
<comment type="caution">
    <text evidence="2">The sequence shown here is derived from an EMBL/GenBank/DDBJ whole genome shotgun (WGS) entry which is preliminary data.</text>
</comment>
<evidence type="ECO:0000313" key="2">
    <source>
        <dbReference type="EMBL" id="MSU89119.1"/>
    </source>
</evidence>
<name>A0A6L5YYL3_9RHOB</name>
<dbReference type="RefSeq" id="WP_154445611.1">
    <property type="nucleotide sequence ID" value="NZ_WIND01000003.1"/>
</dbReference>
<gene>
    <name evidence="2" type="ORF">GE300_05695</name>
</gene>